<protein>
    <submittedName>
        <fullName evidence="2">Uncharacterized protein</fullName>
    </submittedName>
</protein>
<feature type="compositionally biased region" description="Basic and acidic residues" evidence="1">
    <location>
        <begin position="151"/>
        <end position="162"/>
    </location>
</feature>
<dbReference type="EMBL" id="JAKKPZ010000104">
    <property type="protein sequence ID" value="KAI1702162.1"/>
    <property type="molecule type" value="Genomic_DNA"/>
</dbReference>
<dbReference type="Proteomes" id="UP001201812">
    <property type="component" value="Unassembled WGS sequence"/>
</dbReference>
<comment type="caution">
    <text evidence="2">The sequence shown here is derived from an EMBL/GenBank/DDBJ whole genome shotgun (WGS) entry which is preliminary data.</text>
</comment>
<keyword evidence="3" id="KW-1185">Reference proteome</keyword>
<evidence type="ECO:0000256" key="1">
    <source>
        <dbReference type="SAM" id="MobiDB-lite"/>
    </source>
</evidence>
<proteinExistence type="predicted"/>
<sequence>MTSPSMNIWQTILSEADTNTRCASLKMKTEELAEQDVLKACGLNDFGDKSPQDPNQMEIEHEEVCEEEQQFLMRLFEIQEETADKFESIQEEWADGSSLAALKPNDFDERRNSISCFFNRLAGDNASTNAPKPRLSLGGRFYNAPPMPSARSKEASANDKRSPNTLKILGKTLTIDFEENNSDS</sequence>
<accession>A0AAD4QUJ6</accession>
<reference evidence="2" key="1">
    <citation type="submission" date="2022-01" db="EMBL/GenBank/DDBJ databases">
        <title>Genome Sequence Resource for Two Populations of Ditylenchus destructor, the Migratory Endoparasitic Phytonematode.</title>
        <authorList>
            <person name="Zhang H."/>
            <person name="Lin R."/>
            <person name="Xie B."/>
        </authorList>
    </citation>
    <scope>NUCLEOTIDE SEQUENCE</scope>
    <source>
        <strain evidence="2">BazhouSP</strain>
    </source>
</reference>
<evidence type="ECO:0000313" key="3">
    <source>
        <dbReference type="Proteomes" id="UP001201812"/>
    </source>
</evidence>
<dbReference type="AlphaFoldDB" id="A0AAD4QUJ6"/>
<feature type="region of interest" description="Disordered" evidence="1">
    <location>
        <begin position="127"/>
        <end position="166"/>
    </location>
</feature>
<gene>
    <name evidence="2" type="ORF">DdX_15677</name>
</gene>
<organism evidence="2 3">
    <name type="scientific">Ditylenchus destructor</name>
    <dbReference type="NCBI Taxonomy" id="166010"/>
    <lineage>
        <taxon>Eukaryota</taxon>
        <taxon>Metazoa</taxon>
        <taxon>Ecdysozoa</taxon>
        <taxon>Nematoda</taxon>
        <taxon>Chromadorea</taxon>
        <taxon>Rhabditida</taxon>
        <taxon>Tylenchina</taxon>
        <taxon>Tylenchomorpha</taxon>
        <taxon>Sphaerularioidea</taxon>
        <taxon>Anguinidae</taxon>
        <taxon>Anguininae</taxon>
        <taxon>Ditylenchus</taxon>
    </lineage>
</organism>
<name>A0AAD4QUJ6_9BILA</name>
<evidence type="ECO:0000313" key="2">
    <source>
        <dbReference type="EMBL" id="KAI1702162.1"/>
    </source>
</evidence>